<name>D5AFW3_STRGZ</name>
<keyword evidence="5" id="KW-0677">Repeat</keyword>
<dbReference type="InterPro" id="IPR027417">
    <property type="entry name" value="P-loop_NTPase"/>
</dbReference>
<evidence type="ECO:0000256" key="10">
    <source>
        <dbReference type="ARBA" id="ARBA00025157"/>
    </source>
</evidence>
<evidence type="ECO:0000256" key="2">
    <source>
        <dbReference type="ARBA" id="ARBA00005417"/>
    </source>
</evidence>
<evidence type="ECO:0000313" key="12">
    <source>
        <dbReference type="EMBL" id="ADE30728.1"/>
    </source>
</evidence>
<dbReference type="PROSITE" id="PS00211">
    <property type="entry name" value="ABC_TRANSPORTER_1"/>
    <property type="match status" value="2"/>
</dbReference>
<reference evidence="12 13" key="1">
    <citation type="journal article" date="2009" name="J. Infect. Dis.">
        <title>Clinical, experimental, and genomic differences between intermediately pathogenic, highly pathogenic, and epidemic Streptococcus suis.</title>
        <authorList>
            <person name="Ye C."/>
            <person name="Zheng H."/>
            <person name="Zhang J."/>
            <person name="Jing H."/>
            <person name="Wang L."/>
            <person name="Xiong Y."/>
            <person name="Wang W."/>
            <person name="Zhou Z."/>
            <person name="Sun Q."/>
            <person name="Luo X."/>
            <person name="Du H."/>
            <person name="Gottschalk M."/>
            <person name="Xu J."/>
        </authorList>
    </citation>
    <scope>NUCLEOTIDE SEQUENCE [LARGE SCALE GENOMIC DNA]</scope>
    <source>
        <strain evidence="12 13">GZ1</strain>
    </source>
</reference>
<evidence type="ECO:0000256" key="3">
    <source>
        <dbReference type="ARBA" id="ARBA00022448"/>
    </source>
</evidence>
<evidence type="ECO:0000256" key="4">
    <source>
        <dbReference type="ARBA" id="ARBA00022475"/>
    </source>
</evidence>
<keyword evidence="3" id="KW-0813">Transport</keyword>
<organism evidence="12 13">
    <name type="scientific">Streptococcus suis (strain GZ1)</name>
    <dbReference type="NCBI Taxonomy" id="423211"/>
    <lineage>
        <taxon>Bacteria</taxon>
        <taxon>Bacillati</taxon>
        <taxon>Bacillota</taxon>
        <taxon>Bacilli</taxon>
        <taxon>Lactobacillales</taxon>
        <taxon>Streptococcaceae</taxon>
        <taxon>Streptococcus</taxon>
    </lineage>
</organism>
<dbReference type="InterPro" id="IPR025662">
    <property type="entry name" value="Sigma_54_int_dom_ATP-bd_1"/>
</dbReference>
<dbReference type="GO" id="GO:0042626">
    <property type="term" value="F:ATPase-coupled transmembrane transporter activity"/>
    <property type="evidence" value="ECO:0007669"/>
    <property type="project" value="TreeGrafter"/>
</dbReference>
<dbReference type="PANTHER" id="PTHR43553:SF23">
    <property type="entry name" value="ABC TRANSPORTER ATP-BINDING COMPONENT"/>
    <property type="match status" value="1"/>
</dbReference>
<dbReference type="Proteomes" id="UP000002359">
    <property type="component" value="Chromosome"/>
</dbReference>
<keyword evidence="7" id="KW-0067">ATP-binding</keyword>
<dbReference type="PANTHER" id="PTHR43553">
    <property type="entry name" value="HEAVY METAL TRANSPORTER"/>
    <property type="match status" value="1"/>
</dbReference>
<dbReference type="GO" id="GO:0016887">
    <property type="term" value="F:ATP hydrolysis activity"/>
    <property type="evidence" value="ECO:0007669"/>
    <property type="project" value="InterPro"/>
</dbReference>
<dbReference type="GO" id="GO:0005524">
    <property type="term" value="F:ATP binding"/>
    <property type="evidence" value="ECO:0007669"/>
    <property type="project" value="UniProtKB-KW"/>
</dbReference>
<evidence type="ECO:0000256" key="6">
    <source>
        <dbReference type="ARBA" id="ARBA00022741"/>
    </source>
</evidence>
<proteinExistence type="inferred from homology"/>
<evidence type="ECO:0000256" key="9">
    <source>
        <dbReference type="ARBA" id="ARBA00023136"/>
    </source>
</evidence>
<dbReference type="AlphaFoldDB" id="D5AFW3"/>
<feature type="domain" description="ABC transporter" evidence="11">
    <location>
        <begin position="287"/>
        <end position="484"/>
    </location>
</feature>
<gene>
    <name evidence="12" type="ordered locus">SSGZ1_0263</name>
</gene>
<dbReference type="PATRIC" id="fig|423211.3.peg.261"/>
<keyword evidence="6" id="KW-0547">Nucleotide-binding</keyword>
<dbReference type="Pfam" id="PF00005">
    <property type="entry name" value="ABC_tran"/>
    <property type="match status" value="2"/>
</dbReference>
<dbReference type="EMBL" id="CP000837">
    <property type="protein sequence ID" value="ADE30728.1"/>
    <property type="molecule type" value="Genomic_DNA"/>
</dbReference>
<evidence type="ECO:0000256" key="8">
    <source>
        <dbReference type="ARBA" id="ARBA00022967"/>
    </source>
</evidence>
<dbReference type="Gene3D" id="3.40.50.300">
    <property type="entry name" value="P-loop containing nucleotide triphosphate hydrolases"/>
    <property type="match status" value="2"/>
</dbReference>
<evidence type="ECO:0000256" key="1">
    <source>
        <dbReference type="ARBA" id="ARBA00004202"/>
    </source>
</evidence>
<comment type="similarity">
    <text evidence="2">Belongs to the ABC transporter superfamily.</text>
</comment>
<keyword evidence="8" id="KW-1278">Translocase</keyword>
<evidence type="ECO:0000256" key="5">
    <source>
        <dbReference type="ARBA" id="ARBA00022737"/>
    </source>
</evidence>
<evidence type="ECO:0000313" key="13">
    <source>
        <dbReference type="Proteomes" id="UP000002359"/>
    </source>
</evidence>
<feature type="domain" description="ABC transporter" evidence="11">
    <location>
        <begin position="22"/>
        <end position="261"/>
    </location>
</feature>
<dbReference type="SUPFAM" id="SSF52540">
    <property type="entry name" value="P-loop containing nucleoside triphosphate hydrolases"/>
    <property type="match status" value="2"/>
</dbReference>
<dbReference type="PROSITE" id="PS00675">
    <property type="entry name" value="SIGMA54_INTERACT_1"/>
    <property type="match status" value="1"/>
</dbReference>
<dbReference type="GO" id="GO:0043190">
    <property type="term" value="C:ATP-binding cassette (ABC) transporter complex"/>
    <property type="evidence" value="ECO:0007669"/>
    <property type="project" value="TreeGrafter"/>
</dbReference>
<dbReference type="InterPro" id="IPR015856">
    <property type="entry name" value="ABC_transpr_CbiO/EcfA_su"/>
</dbReference>
<dbReference type="PROSITE" id="PS50893">
    <property type="entry name" value="ABC_TRANSPORTER_2"/>
    <property type="match status" value="2"/>
</dbReference>
<dbReference type="HOGENOM" id="CLU_000604_86_7_9"/>
<accession>D5AFW3</accession>
<protein>
    <submittedName>
        <fullName evidence="12">ABC transporter component protein</fullName>
    </submittedName>
</protein>
<dbReference type="CDD" id="cd03225">
    <property type="entry name" value="ABC_cobalt_CbiO_domain1"/>
    <property type="match status" value="1"/>
</dbReference>
<evidence type="ECO:0000259" key="11">
    <source>
        <dbReference type="PROSITE" id="PS50893"/>
    </source>
</evidence>
<keyword evidence="9" id="KW-0472">Membrane</keyword>
<sequence>MDRARLESLFMLSRFSDSRPAVTVKNVALTYSGADKPALQIEDLTIPEGQCVVLCGQSGSGKSSFLKVLNGLTPEYYPAQLSGQIFLGDLDLQKSSLEEISRHIASVFQHPSTQFFHSQVLQELVFPCENQGLSREEIENRLAWVMELFGLASLSQRTISSLSGGQQQRLALAVATMQGTDVLVLDEPTANLDQEGIVIVEDILKTLKSQGKTIIIAEHRLSYLSQLADRYLYFQDGQVVTDYLADEFLSRTEECRQDMGLRCYDSEPYGRAIAELADQFVNDKEGLLVENLSVSQKENTLYEIEKLCLAPGQVVGLVGANGSGKTSLARYLVGLAEDKKSRISWQGQTLSSRQRLEKTAFVMQDVRLQLFAESVERELTLGRKNRAVDEHLVARFGLSDLLERHPVSLSGGEQQRVMIVASLLADKEIFIFDEPTSGLDLRRMQQVASALVDLKMKNKLVLLISHDEELLNLVCDKIVDIKQLK</sequence>
<dbReference type="InterPro" id="IPR017871">
    <property type="entry name" value="ABC_transporter-like_CS"/>
</dbReference>
<evidence type="ECO:0000256" key="7">
    <source>
        <dbReference type="ARBA" id="ARBA00022840"/>
    </source>
</evidence>
<dbReference type="KEGG" id="ssw:SSGZ1_0263"/>
<comment type="function">
    <text evidence="10">Probably part of an ABC transporter complex. Responsible for energy coupling to the transport system.</text>
</comment>
<dbReference type="InterPro" id="IPR003439">
    <property type="entry name" value="ABC_transporter-like_ATP-bd"/>
</dbReference>
<dbReference type="SMART" id="SM00382">
    <property type="entry name" value="AAA"/>
    <property type="match status" value="2"/>
</dbReference>
<comment type="subcellular location">
    <subcellularLocation>
        <location evidence="1">Cell membrane</location>
        <topology evidence="1">Peripheral membrane protein</topology>
    </subcellularLocation>
</comment>
<dbReference type="InterPro" id="IPR050095">
    <property type="entry name" value="ECF_ABC_transporter_ATP-bd"/>
</dbReference>
<keyword evidence="4" id="KW-1003">Cell membrane</keyword>
<dbReference type="InterPro" id="IPR003593">
    <property type="entry name" value="AAA+_ATPase"/>
</dbReference>